<evidence type="ECO:0000256" key="2">
    <source>
        <dbReference type="ARBA" id="ARBA00004792"/>
    </source>
</evidence>
<dbReference type="Gene3D" id="1.10.1200.10">
    <property type="entry name" value="ACP-like"/>
    <property type="match status" value="2"/>
</dbReference>
<dbReference type="PROSITE" id="PS52004">
    <property type="entry name" value="KS3_2"/>
    <property type="match status" value="2"/>
</dbReference>
<evidence type="ECO:0000256" key="8">
    <source>
        <dbReference type="ARBA" id="ARBA00023315"/>
    </source>
</evidence>
<dbReference type="InterPro" id="IPR049551">
    <property type="entry name" value="PKS_DH_C"/>
</dbReference>
<dbReference type="Pfam" id="PF22953">
    <property type="entry name" value="SpnB_Rossmann"/>
    <property type="match status" value="2"/>
</dbReference>
<evidence type="ECO:0000256" key="5">
    <source>
        <dbReference type="ARBA" id="ARBA00022679"/>
    </source>
</evidence>
<dbReference type="Pfam" id="PF00698">
    <property type="entry name" value="Acyl_transf_1"/>
    <property type="match status" value="2"/>
</dbReference>
<keyword evidence="3" id="KW-0596">Phosphopantetheine</keyword>
<reference evidence="15" key="1">
    <citation type="journal article" date="2017" name="Front. Microbiol.">
        <title>Streptomyces argillaceus involved in the biosynthesis of pyridine and piperidine alkaloids argimycins P.</title>
        <authorList>
            <person name="Ye S."/>
            <person name="Molloy B."/>
            <person name="Brana A.F."/>
            <person name="Zabala D."/>
            <person name="Olano C."/>
            <person name="Cortes J."/>
            <person name="Moris F."/>
            <person name="Salas J.A."/>
            <person name="Mendez C."/>
        </authorList>
    </citation>
    <scope>NUCLEOTIDE SEQUENCE</scope>
    <source>
        <strain evidence="15">ATCC 12956</strain>
    </source>
</reference>
<dbReference type="InterPro" id="IPR009081">
    <property type="entry name" value="PP-bd_ACP"/>
</dbReference>
<dbReference type="InterPro" id="IPR013968">
    <property type="entry name" value="PKS_KR"/>
</dbReference>
<dbReference type="SMART" id="SM00822">
    <property type="entry name" value="PKS_KR"/>
    <property type="match status" value="2"/>
</dbReference>
<dbReference type="InterPro" id="IPR036736">
    <property type="entry name" value="ACP-like_sf"/>
</dbReference>
<dbReference type="InterPro" id="IPR016036">
    <property type="entry name" value="Malonyl_transacylase_ACP-bd"/>
</dbReference>
<feature type="region of interest" description="Disordered" evidence="11">
    <location>
        <begin position="1"/>
        <end position="32"/>
    </location>
</feature>
<dbReference type="SMART" id="SM00827">
    <property type="entry name" value="PKS_AT"/>
    <property type="match status" value="2"/>
</dbReference>
<dbReference type="InterPro" id="IPR020807">
    <property type="entry name" value="PKS_DH"/>
</dbReference>
<evidence type="ECO:0000313" key="15">
    <source>
        <dbReference type="EMBL" id="SCO70309.1"/>
    </source>
</evidence>
<keyword evidence="5" id="KW-0808">Transferase</keyword>
<dbReference type="Pfam" id="PF02801">
    <property type="entry name" value="Ketoacyl-synt_C"/>
    <property type="match status" value="2"/>
</dbReference>
<gene>
    <name evidence="15" type="primary">arpPII</name>
</gene>
<feature type="domain" description="PKS/mFAS DH" evidence="14">
    <location>
        <begin position="2651"/>
        <end position="2978"/>
    </location>
</feature>
<dbReference type="InterPro" id="IPR036291">
    <property type="entry name" value="NAD(P)-bd_dom_sf"/>
</dbReference>
<name>A0A1M4NDC6_STRAA</name>
<feature type="domain" description="Ketosynthase family 3 (KS3)" evidence="13">
    <location>
        <begin position="1760"/>
        <end position="2187"/>
    </location>
</feature>
<dbReference type="FunFam" id="3.40.47.10:FF:000019">
    <property type="entry name" value="Polyketide synthase type I"/>
    <property type="match status" value="2"/>
</dbReference>
<feature type="domain" description="Carrier" evidence="12">
    <location>
        <begin position="3412"/>
        <end position="3487"/>
    </location>
</feature>
<dbReference type="CDD" id="cd00833">
    <property type="entry name" value="PKS"/>
    <property type="match status" value="2"/>
</dbReference>
<dbReference type="InterPro" id="IPR015083">
    <property type="entry name" value="NorB/c/GfsB-D-like_docking"/>
</dbReference>
<dbReference type="GO" id="GO:0031177">
    <property type="term" value="F:phosphopantetheine binding"/>
    <property type="evidence" value="ECO:0007669"/>
    <property type="project" value="InterPro"/>
</dbReference>
<comment type="caution">
    <text evidence="9">Lacks conserved residue(s) required for the propagation of feature annotation.</text>
</comment>
<proteinExistence type="predicted"/>
<dbReference type="SUPFAM" id="SSF55048">
    <property type="entry name" value="Probable ACP-binding domain of malonyl-CoA ACP transacylase"/>
    <property type="match status" value="2"/>
</dbReference>
<dbReference type="Pfam" id="PF21089">
    <property type="entry name" value="PKS_DH_N"/>
    <property type="match status" value="2"/>
</dbReference>
<dbReference type="GO" id="GO:0004315">
    <property type="term" value="F:3-oxoacyl-[acyl-carrier-protein] synthase activity"/>
    <property type="evidence" value="ECO:0007669"/>
    <property type="project" value="InterPro"/>
</dbReference>
<dbReference type="SMART" id="SM00823">
    <property type="entry name" value="PKS_PP"/>
    <property type="match status" value="2"/>
</dbReference>
<evidence type="ECO:0000256" key="10">
    <source>
        <dbReference type="SAM" id="Coils"/>
    </source>
</evidence>
<dbReference type="SMART" id="SM00825">
    <property type="entry name" value="PKS_KS"/>
    <property type="match status" value="2"/>
</dbReference>
<dbReference type="InterPro" id="IPR049900">
    <property type="entry name" value="PKS_mFAS_DH"/>
</dbReference>
<dbReference type="CDD" id="cd08956">
    <property type="entry name" value="KR_3_FAS_SDR_x"/>
    <property type="match status" value="2"/>
</dbReference>
<dbReference type="PROSITE" id="PS50075">
    <property type="entry name" value="CARRIER"/>
    <property type="match status" value="2"/>
</dbReference>
<dbReference type="SUPFAM" id="SSF52151">
    <property type="entry name" value="FabD/lysophospholipase-like"/>
    <property type="match status" value="2"/>
</dbReference>
<dbReference type="InterPro" id="IPR018201">
    <property type="entry name" value="Ketoacyl_synth_AS"/>
</dbReference>
<dbReference type="Pfam" id="PF08990">
    <property type="entry name" value="Docking"/>
    <property type="match status" value="1"/>
</dbReference>
<dbReference type="GO" id="GO:0004312">
    <property type="term" value="F:fatty acid synthase activity"/>
    <property type="evidence" value="ECO:0007669"/>
    <property type="project" value="TreeGrafter"/>
</dbReference>
<dbReference type="PANTHER" id="PTHR43775:SF51">
    <property type="entry name" value="INACTIVE PHENOLPHTHIOCEROL SYNTHESIS POLYKETIDE SYNTHASE TYPE I PKS1-RELATED"/>
    <property type="match status" value="1"/>
</dbReference>
<dbReference type="SUPFAM" id="SSF47336">
    <property type="entry name" value="ACP-like"/>
    <property type="match status" value="2"/>
</dbReference>
<dbReference type="InterPro" id="IPR014030">
    <property type="entry name" value="Ketoacyl_synth_N"/>
</dbReference>
<dbReference type="SUPFAM" id="SSF53901">
    <property type="entry name" value="Thiolase-like"/>
    <property type="match status" value="2"/>
</dbReference>
<dbReference type="PROSITE" id="PS00012">
    <property type="entry name" value="PHOSPHOPANTETHEINE"/>
    <property type="match status" value="2"/>
</dbReference>
<feature type="region of interest" description="C-terminal hotdog fold" evidence="9">
    <location>
        <begin position="2818"/>
        <end position="2978"/>
    </location>
</feature>
<dbReference type="Pfam" id="PF14765">
    <property type="entry name" value="PS-DH"/>
    <property type="match status" value="2"/>
</dbReference>
<dbReference type="InterPro" id="IPR032821">
    <property type="entry name" value="PKS_assoc"/>
</dbReference>
<dbReference type="InterPro" id="IPR006162">
    <property type="entry name" value="Ppantetheine_attach_site"/>
</dbReference>
<dbReference type="InterPro" id="IPR057326">
    <property type="entry name" value="KR_dom"/>
</dbReference>
<keyword evidence="7" id="KW-0511">Multifunctional enzyme</keyword>
<feature type="active site" description="Proton acceptor; for dehydratase activity" evidence="9">
    <location>
        <position position="983"/>
    </location>
</feature>
<accession>A0A1M4NDC6</accession>
<dbReference type="InterPro" id="IPR055123">
    <property type="entry name" value="SpnB-like_Rossmann"/>
</dbReference>
<dbReference type="Pfam" id="PF16197">
    <property type="entry name" value="KAsynt_C_assoc"/>
    <property type="match status" value="2"/>
</dbReference>
<feature type="compositionally biased region" description="Basic and acidic residues" evidence="11">
    <location>
        <begin position="10"/>
        <end position="26"/>
    </location>
</feature>
<feature type="region of interest" description="N-terminal hotdog fold" evidence="9">
    <location>
        <begin position="2651"/>
        <end position="2774"/>
    </location>
</feature>
<keyword evidence="10" id="KW-0175">Coiled coil</keyword>
<comment type="cofactor">
    <cofactor evidence="1">
        <name>pantetheine 4'-phosphate</name>
        <dbReference type="ChEBI" id="CHEBI:47942"/>
    </cofactor>
</comment>
<evidence type="ECO:0000256" key="3">
    <source>
        <dbReference type="ARBA" id="ARBA00022450"/>
    </source>
</evidence>
<dbReference type="InterPro" id="IPR020841">
    <property type="entry name" value="PKS_Beta-ketoAc_synthase_dom"/>
</dbReference>
<evidence type="ECO:0000256" key="6">
    <source>
        <dbReference type="ARBA" id="ARBA00023194"/>
    </source>
</evidence>
<feature type="region of interest" description="Disordered" evidence="11">
    <location>
        <begin position="3078"/>
        <end position="3125"/>
    </location>
</feature>
<sequence>MRHTTARPNHQTEHEPHHEPHDDGELRSVANEQELREYLKKAIADARDARRQLREVEDKAQEPIAIVGMACRYPGGVSSPEDLWDLVANGVDAVSEFPSNRGWDVEKLYDPDPERPGTSYVREGGFLHDADLFDREFFGMSPREALAIDPQQRLLLETAWETFENAGIVPAALRGSRTGVFTGAMYNDYGSRPDLPAEGNEGYLFSGSAGSIASGRMAYTFGLEGPAVTVDTACSSSLVAMHLAVNALRNGECDLALAGGVAVMSTPTAFVEFSRLRGLSTDGRCRSFSEDADGTGWSEGVGLLLVERLSDARKNGHRVLAVIRGSAVNQDGASNGLTAPNGPSQERVILAALANAGLTTADVDAVEAHGTGTRLGDPIEAQALLATYGQGRPAGHPLYLGSLKSNIGHAQSAAGVGGVIKMIEAMRHGVLPRTLHVGEPSSHVDWDAGAVELLTEAREWPEVDGRPRRAGVSSFGFGGTNAHVVIEEPPAAPEEQDTTERTELPLIPWVLSGRSAQAVRDQAARLLTHLDTHPALTAQDIALSLATERTAFDHRAVVTGTDRTELLDAVRALAEGGGTEPSRVHGSGSTAFLFTGQGAQRLGMGRQLHAAFPAFATAFDEVAAALDPHLPRPINDVITDGDDLDRTEFTQPALFAIEVALYRLIHSWGITPDYVAGHSIGELAAAHVAGVFSLEDAARLVAARGRLMQAAREGGAMAAVQASQDEVAAALAEESGVVAVAAVNSPLSTVISGDAEAVERQVARWREHGRKAVRLAVSHAFHSPHMDDILDAFREVAATVTYHKPRIPLVSTLTGRLTDADELTTPQYWTDQIRGTVRFTDALTSLREAGAGVFVEIGPDAVLTALTRDTVEDATALPLLRRDHDETHTLISGVARAFTAGAPVDWSAFLGPATTTPAPLPTYAFQRERHWLDPVDAPADAEGLGLKAVGHPILGASLGLAARDEYVLTSRVSLRTHPWLADHVVLGATLLPGTAFVELCARAGDQVGAPRVEDLTLSAPLVLPARGGVQVQVVVGEADDAGRRGVEVYGRPEPDSDVDEAGEGPWTLHARGRLVPAEASAGEALTVWPPAGAREVSLEGAYERLEELGYTYGPAFQGLRRAWRGDGEVFAEVVLPEGPHAEAGQYLLHPALLDAALHTLLPGVVDPDREALVPFGWEGVTIHAVGAGTVRVRFSLGAVDSVALTVADGTGAPVASVEGLTLRPLSSEALRAAAAPNGPDGLFAVRWKPVPGGTAPAPDGAEVVEVVSGGRSAPEVLHDTLHGIQEFLTDDSKADHTLVVVTRGAVALEGEEIADLAAAGVTGLVRVAQTEHPGRIVLADLEPDTDLDASLILATGEPQLAVRDGVTYVPRLNRATGEPGERTVRWDEGTVLVTGATGTLGAVLARHLVTAHGARNLLLVSRRGPDAPGATELKDELRTLGAEATLAACDVSDKDSLADVLARIPADRPLKAVVHTAGVLDDTVLTDLTPERLDAVMAAKADAAWHLHELTQDLELSAFVLYSSIAGLIGNAGQANYAAANTYLDALAQHRAALGLPGVSLAWGLWNQTSTISGELGDADLQRIKRLGLLPLATDEAMELFDSAVAGTEPVLAVSRIDTAALRAQRQAPTPLLRALVPAGPRRANDTRSDAAASLAQRLGALSREEREQALVDLVRAQVAAVLGHTDAGAVDPQRAFQELGFDSLTAVELRNQLNGATGLRLPSTLVFDHPNPAALAAHLASELFGEEESVAVTADSASMEPIAIVGMACRYPGGVSSPEDLWDLVSGEVDAISEFPSNRGWDVEKLYDPDPEQYGTSYVREGGFLHDADLFDREFFGMSPREATATDPQQRLLLETAWETLENAGIVPTTLRGSRTGVFTGVMYHDYATATGTVPEELEGYLAAGSAGSVASGRLSYTFGLEGPAITVDTACSSSLVALHMAAGALRNGECDLALAGGATVMATPATFVEFSRQRGLSADGRCKSFSEDADGTGWSEGVGLLLVERLSDARKNGHRILAVIRGTAVNQDGASNGLTAPNGPSQERVIKQALANAGLNTDDVDAVEAHGTGTRLGDPIEAQALLATYGRNRTTDKPLYLGSLKSNIGHSQAAAGVGGVIKMIEAMRHGTLPRTLHADKPSSHIDWDAGAVELLTEAREWPEVDGRPRRAGISSFGISGTNAHVVIEEPPAAPEEQDTTERTELPLIPWVLSGRSAQAVRDQAARLLTHLETHPALTAQDIALSLATERAAFDHRAVVTGTDRTELIDAVRALAEGTGTQPAQTHRPGSTAFLFTGQGAQRLGMGRQLHAAFPAFATAFDEVAAALDPHLPRPISDVITDGDGLDRTEFTQPALFAIEVALFRLVHSWGITPDYVAGHSIGELAAAHIAGVFSLEDAARLVAARGRLMQAAREGGAMAAIQAAEDEVRASLLPYGEKRISVAAVNGPRATVISGDQDTVTKVMEDWQANGTRVKRLTVSHAFHSPHMDDILDEFQQVAATLTYHKPRIPLVSTLTGRLADADELTTPQYWTDQIRGTVRFTHALTTLHETGARVLIEIGPDAVLTALTRDTLDNTTALPLLRRDHDETHTLITGVAQAFTAGVPVDWSAFLGPATTTPAPLPTYAFQRERHWMERKDAVPADEARGGSSLGHPLLAAKVEPAGSEGVLFSGRVSVETHPWLETYTVLDAPVLPTAALVDLVVRAGDEVGLGTLDTLTVHTPLVLSALTPTEIQLAVAGPDESGLRAFTLYARPADEGARWTTYADGGLSVTAAQPVRAVGDGSGTEVALADELLPDAVRYGLHPGLLEAALRAAEEADAVAPARPGTVLVPAEWHDVRLHASGATVVRVQWQAVDRRTLAVRLTDAAGEPVLTVGRLVFQEVPYDRFAAAGRAALPLYRTEWGIAELPTAEAPLRWADLGPDGGDGTGTAYSTLSEAAEAIAAGAPVDALRVWAHDESGTDVVDALHRRTRDALALVQEYLADERLGDVPLAVVTRGAVAVGAEEVADLAGAGVRGLLRSAQAEAPGRIFLLDLERSAGGEGEPLAPDALLSAVVAADEPEAAVRDAGIRVPRLRRVDSTAAAPSVPPRSDADLPVPARSDADPSVPARSDARPSRPGFDRSPGGTVLITGGTGALGALVARRLVAEHGVRHLLLLGREGAAAPGAEALAEELTGAGATVTVTACDAGDRAALAAVLDGIPAEHPLTAVVHAAGVLDNALIADLGAPSLAGVLAAKADAAWHLHELTRDRDLSAFVLFSSSVGVLGGPGQANYAAANAFVDALAGLRAAQGLPATAIGWGVWDPAEIGGGINTALGESGHKRYTREGFRLIPAQEGLGLLDAALAEGVAHLVALPLDLAALRAHGRVPAALRDLVPAPGRRGAAHGVDAAGGADGRVSLEQRLAALPAEEREQAVLDLVRGEIAAALGHAGAHQVAAHRAFQDLGFDSLTAVDLRNRLTTATGLRLPSTLVFDHPNPEALAAHLLGRLDVGDTPGGTPAMAELDRLEAALLGTDAPDDEETRSAVTVRLKALLARMTAAETPEDDAADVTESIEAATADDLFAFIDTQLGRSAH</sequence>
<evidence type="ECO:0000256" key="11">
    <source>
        <dbReference type="SAM" id="MobiDB-lite"/>
    </source>
</evidence>
<evidence type="ECO:0000259" key="14">
    <source>
        <dbReference type="PROSITE" id="PS52019"/>
    </source>
</evidence>
<dbReference type="PROSITE" id="PS00606">
    <property type="entry name" value="KS3_1"/>
    <property type="match status" value="2"/>
</dbReference>
<evidence type="ECO:0000256" key="7">
    <source>
        <dbReference type="ARBA" id="ARBA00023268"/>
    </source>
</evidence>
<dbReference type="InterPro" id="IPR016035">
    <property type="entry name" value="Acyl_Trfase/lysoPLipase"/>
</dbReference>
<dbReference type="InterPro" id="IPR014043">
    <property type="entry name" value="Acyl_transferase_dom"/>
</dbReference>
<dbReference type="Gene3D" id="3.40.47.10">
    <property type="match status" value="2"/>
</dbReference>
<dbReference type="Pfam" id="PF00109">
    <property type="entry name" value="ketoacyl-synt"/>
    <property type="match status" value="2"/>
</dbReference>
<dbReference type="GO" id="GO:0033068">
    <property type="term" value="P:macrolide biosynthetic process"/>
    <property type="evidence" value="ECO:0007669"/>
    <property type="project" value="UniProtKB-ARBA"/>
</dbReference>
<feature type="coiled-coil region" evidence="10">
    <location>
        <begin position="32"/>
        <end position="59"/>
    </location>
</feature>
<protein>
    <submittedName>
        <fullName evidence="15">Type I polyketide synthase</fullName>
    </submittedName>
</protein>
<dbReference type="FunFam" id="1.10.1200.10:FF:000007">
    <property type="entry name" value="Probable polyketide synthase pks17"/>
    <property type="match status" value="2"/>
</dbReference>
<dbReference type="InterPro" id="IPR014031">
    <property type="entry name" value="Ketoacyl_synth_C"/>
</dbReference>
<dbReference type="Pfam" id="PF08659">
    <property type="entry name" value="KR"/>
    <property type="match status" value="2"/>
</dbReference>
<dbReference type="InterPro" id="IPR049552">
    <property type="entry name" value="PKS_DH_N"/>
</dbReference>
<keyword evidence="4" id="KW-0597">Phosphoprotein</keyword>
<evidence type="ECO:0000256" key="9">
    <source>
        <dbReference type="PROSITE-ProRule" id="PRU01363"/>
    </source>
</evidence>
<dbReference type="InterPro" id="IPR001227">
    <property type="entry name" value="Ac_transferase_dom_sf"/>
</dbReference>
<dbReference type="Pfam" id="PF00550">
    <property type="entry name" value="PP-binding"/>
    <property type="match status" value="2"/>
</dbReference>
<keyword evidence="6" id="KW-0045">Antibiotic biosynthesis</keyword>
<dbReference type="SMART" id="SM01294">
    <property type="entry name" value="PKS_PP_betabranch"/>
    <property type="match status" value="2"/>
</dbReference>
<dbReference type="Gene3D" id="3.30.70.3290">
    <property type="match status" value="2"/>
</dbReference>
<evidence type="ECO:0000259" key="13">
    <source>
        <dbReference type="PROSITE" id="PS52004"/>
    </source>
</evidence>
<dbReference type="FunFam" id="3.40.366.10:FF:000002">
    <property type="entry name" value="Probable polyketide synthase 2"/>
    <property type="match status" value="2"/>
</dbReference>
<dbReference type="EMBL" id="LT615255">
    <property type="protein sequence ID" value="SCO70309.1"/>
    <property type="molecule type" value="Genomic_DNA"/>
</dbReference>
<keyword evidence="8" id="KW-0012">Acyltransferase</keyword>
<dbReference type="InterPro" id="IPR050091">
    <property type="entry name" value="PKS_NRPS_Biosynth_Enz"/>
</dbReference>
<dbReference type="SUPFAM" id="SSF51735">
    <property type="entry name" value="NAD(P)-binding Rossmann-fold domains"/>
    <property type="match status" value="4"/>
</dbReference>
<evidence type="ECO:0000256" key="1">
    <source>
        <dbReference type="ARBA" id="ARBA00001957"/>
    </source>
</evidence>
<feature type="domain" description="Carrier" evidence="12">
    <location>
        <begin position="1669"/>
        <end position="1744"/>
    </location>
</feature>
<dbReference type="PROSITE" id="PS52019">
    <property type="entry name" value="PKS_MFAS_DH"/>
    <property type="match status" value="2"/>
</dbReference>
<evidence type="ECO:0000259" key="12">
    <source>
        <dbReference type="PROSITE" id="PS50075"/>
    </source>
</evidence>
<feature type="domain" description="PKS/mFAS DH" evidence="14">
    <location>
        <begin position="951"/>
        <end position="1231"/>
    </location>
</feature>
<feature type="domain" description="Ketosynthase family 3 (KS3)" evidence="13">
    <location>
        <begin position="61"/>
        <end position="488"/>
    </location>
</feature>
<dbReference type="Gene3D" id="3.40.366.10">
    <property type="entry name" value="Malonyl-Coenzyme A Acyl Carrier Protein, domain 2"/>
    <property type="match status" value="2"/>
</dbReference>
<dbReference type="Gene3D" id="3.10.129.110">
    <property type="entry name" value="Polyketide synthase dehydratase"/>
    <property type="match status" value="3"/>
</dbReference>
<dbReference type="GO" id="GO:0006633">
    <property type="term" value="P:fatty acid biosynthetic process"/>
    <property type="evidence" value="ECO:0007669"/>
    <property type="project" value="InterPro"/>
</dbReference>
<feature type="active site" description="Proton donor; for dehydratase activity" evidence="9">
    <location>
        <position position="1154"/>
    </location>
</feature>
<dbReference type="PANTHER" id="PTHR43775">
    <property type="entry name" value="FATTY ACID SYNTHASE"/>
    <property type="match status" value="1"/>
</dbReference>
<dbReference type="InterPro" id="IPR042104">
    <property type="entry name" value="PKS_dehydratase_sf"/>
</dbReference>
<feature type="region of interest" description="C-terminal hotdog fold" evidence="9">
    <location>
        <begin position="1093"/>
        <end position="1231"/>
    </location>
</feature>
<comment type="pathway">
    <text evidence="2">Antibiotic biosynthesis.</text>
</comment>
<evidence type="ECO:0000256" key="4">
    <source>
        <dbReference type="ARBA" id="ARBA00022553"/>
    </source>
</evidence>
<dbReference type="InterPro" id="IPR020806">
    <property type="entry name" value="PKS_PP-bd"/>
</dbReference>
<dbReference type="SMART" id="SM00826">
    <property type="entry name" value="PKS_DH"/>
    <property type="match status" value="2"/>
</dbReference>
<organism evidence="15">
    <name type="scientific">Streptomyces argillaceus</name>
    <dbReference type="NCBI Taxonomy" id="41951"/>
    <lineage>
        <taxon>Bacteria</taxon>
        <taxon>Bacillati</taxon>
        <taxon>Actinomycetota</taxon>
        <taxon>Actinomycetes</taxon>
        <taxon>Kitasatosporales</taxon>
        <taxon>Streptomycetaceae</taxon>
        <taxon>Streptomyces</taxon>
    </lineage>
</organism>
<feature type="region of interest" description="N-terminal hotdog fold" evidence="9">
    <location>
        <begin position="951"/>
        <end position="1081"/>
    </location>
</feature>
<dbReference type="InterPro" id="IPR016039">
    <property type="entry name" value="Thiolase-like"/>
</dbReference>
<dbReference type="Gene3D" id="3.40.50.720">
    <property type="entry name" value="NAD(P)-binding Rossmann-like Domain"/>
    <property type="match status" value="2"/>
</dbReference>